<evidence type="ECO:0000256" key="1">
    <source>
        <dbReference type="SAM" id="MobiDB-lite"/>
    </source>
</evidence>
<dbReference type="Proteomes" id="UP001460270">
    <property type="component" value="Unassembled WGS sequence"/>
</dbReference>
<reference evidence="3" key="1">
    <citation type="submission" date="2024-04" db="EMBL/GenBank/DDBJ databases">
        <title>Salinicola lusitanus LLJ914,a marine bacterium isolated from the Okinawa Trough.</title>
        <authorList>
            <person name="Li J."/>
        </authorList>
    </citation>
    <scope>NUCLEOTIDE SEQUENCE [LARGE SCALE GENOMIC DNA]</scope>
</reference>
<dbReference type="AlphaFoldDB" id="A0AAW0Q7V3"/>
<feature type="compositionally biased region" description="Basic and acidic residues" evidence="1">
    <location>
        <begin position="57"/>
        <end position="67"/>
    </location>
</feature>
<feature type="region of interest" description="Disordered" evidence="1">
    <location>
        <begin position="40"/>
        <end position="67"/>
    </location>
</feature>
<sequence>MIEKLHSLTYIQNLMTVLLKTPAPSCVKSHDALEEIDCKNRGEDDKRGGEMVGGVGVRREGEKEDELGKWSNSCQSASVIPCVSQPIPRLARSCTTVAPAGFPGNSCFLFAGCHGGRGRGPDDAGRSWRQRWP</sequence>
<evidence type="ECO:0000313" key="3">
    <source>
        <dbReference type="Proteomes" id="UP001460270"/>
    </source>
</evidence>
<proteinExistence type="predicted"/>
<comment type="caution">
    <text evidence="2">The sequence shown here is derived from an EMBL/GenBank/DDBJ whole genome shotgun (WGS) entry which is preliminary data.</text>
</comment>
<protein>
    <submittedName>
        <fullName evidence="2">Uncharacterized protein</fullName>
    </submittedName>
</protein>
<feature type="compositionally biased region" description="Basic and acidic residues" evidence="1">
    <location>
        <begin position="40"/>
        <end position="49"/>
    </location>
</feature>
<evidence type="ECO:0000313" key="2">
    <source>
        <dbReference type="EMBL" id="KAK7940229.1"/>
    </source>
</evidence>
<organism evidence="2 3">
    <name type="scientific">Mugilogobius chulae</name>
    <name type="common">yellowstripe goby</name>
    <dbReference type="NCBI Taxonomy" id="88201"/>
    <lineage>
        <taxon>Eukaryota</taxon>
        <taxon>Metazoa</taxon>
        <taxon>Chordata</taxon>
        <taxon>Craniata</taxon>
        <taxon>Vertebrata</taxon>
        <taxon>Euteleostomi</taxon>
        <taxon>Actinopterygii</taxon>
        <taxon>Neopterygii</taxon>
        <taxon>Teleostei</taxon>
        <taxon>Neoteleostei</taxon>
        <taxon>Acanthomorphata</taxon>
        <taxon>Gobiaria</taxon>
        <taxon>Gobiiformes</taxon>
        <taxon>Gobioidei</taxon>
        <taxon>Gobiidae</taxon>
        <taxon>Gobionellinae</taxon>
        <taxon>Mugilogobius</taxon>
    </lineage>
</organism>
<dbReference type="EMBL" id="JBBPFD010000002">
    <property type="protein sequence ID" value="KAK7940229.1"/>
    <property type="molecule type" value="Genomic_DNA"/>
</dbReference>
<accession>A0AAW0Q7V3</accession>
<name>A0AAW0Q7V3_9GOBI</name>
<gene>
    <name evidence="2" type="ORF">WMY93_003555</name>
</gene>
<keyword evidence="3" id="KW-1185">Reference proteome</keyword>